<evidence type="ECO:0000313" key="2">
    <source>
        <dbReference type="Proteomes" id="UP001295462"/>
    </source>
</evidence>
<evidence type="ECO:0000313" key="1">
    <source>
        <dbReference type="EMBL" id="CAH1603422.1"/>
    </source>
</evidence>
<proteinExistence type="predicted"/>
<comment type="caution">
    <text evidence="1">The sequence shown here is derived from an EMBL/GenBank/DDBJ whole genome shotgun (WGS) entry which is preliminary data.</text>
</comment>
<sequence length="55" mass="6330">MTSEFWQESTSHLPINMAWKSTLLIMHETALNDSVHIGIVPPFQIEQLIIKQVIL</sequence>
<organism evidence="1 2">
    <name type="scientific">Vibrio jasicida</name>
    <dbReference type="NCBI Taxonomy" id="766224"/>
    <lineage>
        <taxon>Bacteria</taxon>
        <taxon>Pseudomonadati</taxon>
        <taxon>Pseudomonadota</taxon>
        <taxon>Gammaproteobacteria</taxon>
        <taxon>Vibrionales</taxon>
        <taxon>Vibrionaceae</taxon>
        <taxon>Vibrio</taxon>
    </lineage>
</organism>
<dbReference type="AlphaFoldDB" id="A0AAU9QYV2"/>
<name>A0AAU9QYV2_9VIBR</name>
<reference evidence="1" key="1">
    <citation type="submission" date="2022-01" db="EMBL/GenBank/DDBJ databases">
        <authorList>
            <person name="Lagorce A."/>
        </authorList>
    </citation>
    <scope>NUCLEOTIDE SEQUENCE</scope>
    <source>
        <strain evidence="1">Th15_F1_A12</strain>
    </source>
</reference>
<accession>A0AAU9QYV2</accession>
<protein>
    <submittedName>
        <fullName evidence="1">Uncharacterized protein</fullName>
    </submittedName>
</protein>
<dbReference type="Proteomes" id="UP001295462">
    <property type="component" value="Unassembled WGS sequence"/>
</dbReference>
<gene>
    <name evidence="1" type="ORF">THF1A12_70141</name>
</gene>
<dbReference type="EMBL" id="CAKMUD010000127">
    <property type="protein sequence ID" value="CAH1603422.1"/>
    <property type="molecule type" value="Genomic_DNA"/>
</dbReference>